<comment type="subcellular location">
    <subcellularLocation>
        <location evidence="1 14">Cell membrane</location>
        <topology evidence="1 14">Multi-pass membrane protein</topology>
    </subcellularLocation>
</comment>
<keyword evidence="20" id="KW-1185">Reference proteome</keyword>
<evidence type="ECO:0000313" key="20">
    <source>
        <dbReference type="Proteomes" id="UP000195913"/>
    </source>
</evidence>
<dbReference type="GO" id="GO:0008237">
    <property type="term" value="F:metallopeptidase activity"/>
    <property type="evidence" value="ECO:0007669"/>
    <property type="project" value="UniProtKB-UniRule"/>
</dbReference>
<name>A0A1R4GWH9_9MICC</name>
<feature type="transmembrane region" description="Helical" evidence="14">
    <location>
        <begin position="97"/>
        <end position="115"/>
    </location>
</feature>
<dbReference type="RefSeq" id="WP_087001088.1">
    <property type="nucleotide sequence ID" value="NZ_FUHW01000052.1"/>
</dbReference>
<feature type="binding site" evidence="16">
    <location>
        <position position="182"/>
    </location>
    <ligand>
        <name>Zn(2+)</name>
        <dbReference type="ChEBI" id="CHEBI:29105"/>
        <note>catalytic</note>
    </ligand>
</feature>
<protein>
    <recommendedName>
        <fullName evidence="14">Zinc metalloprotease</fullName>
    </recommendedName>
</protein>
<evidence type="ECO:0000256" key="16">
    <source>
        <dbReference type="PIRSR" id="PIRSR006404-2"/>
    </source>
</evidence>
<keyword evidence="9 14" id="KW-0862">Zinc</keyword>
<feature type="transmembrane region" description="Helical" evidence="14">
    <location>
        <begin position="34"/>
        <end position="54"/>
    </location>
</feature>
<dbReference type="GO" id="GO:0005886">
    <property type="term" value="C:plasma membrane"/>
    <property type="evidence" value="ECO:0007669"/>
    <property type="project" value="UniProtKB-SubCell"/>
</dbReference>
<feature type="transmembrane region" description="Helical" evidence="14">
    <location>
        <begin position="127"/>
        <end position="147"/>
    </location>
</feature>
<dbReference type="PANTHER" id="PTHR39188">
    <property type="entry name" value="MEMBRANE-ASSOCIATED ZINC METALLOPROTEASE M50B"/>
    <property type="match status" value="1"/>
</dbReference>
<gene>
    <name evidence="19" type="ORF">FM101_15105</name>
</gene>
<keyword evidence="11 14" id="KW-0482">Metalloprotease</keyword>
<evidence type="ECO:0000256" key="5">
    <source>
        <dbReference type="ARBA" id="ARBA00022692"/>
    </source>
</evidence>
<keyword evidence="12" id="KW-0129">CBS domain</keyword>
<dbReference type="Pfam" id="PF02163">
    <property type="entry name" value="Peptidase_M50"/>
    <property type="match status" value="2"/>
</dbReference>
<evidence type="ECO:0000256" key="10">
    <source>
        <dbReference type="ARBA" id="ARBA00022989"/>
    </source>
</evidence>
<evidence type="ECO:0000259" key="18">
    <source>
        <dbReference type="Pfam" id="PF02163"/>
    </source>
</evidence>
<keyword evidence="8 14" id="KW-0378">Hydrolase</keyword>
<evidence type="ECO:0000256" key="3">
    <source>
        <dbReference type="ARBA" id="ARBA00022475"/>
    </source>
</evidence>
<evidence type="ECO:0000256" key="6">
    <source>
        <dbReference type="ARBA" id="ARBA00022723"/>
    </source>
</evidence>
<feature type="active site" evidence="15">
    <location>
        <position position="87"/>
    </location>
</feature>
<dbReference type="InterPro" id="IPR008915">
    <property type="entry name" value="Peptidase_M50"/>
</dbReference>
<organism evidence="19 20">
    <name type="scientific">Arthrobacter rhombi</name>
    <dbReference type="NCBI Taxonomy" id="71253"/>
    <lineage>
        <taxon>Bacteria</taxon>
        <taxon>Bacillati</taxon>
        <taxon>Actinomycetota</taxon>
        <taxon>Actinomycetes</taxon>
        <taxon>Micrococcales</taxon>
        <taxon>Micrococcaceae</taxon>
        <taxon>Arthrobacter</taxon>
    </lineage>
</organism>
<dbReference type="GO" id="GO:0006508">
    <property type="term" value="P:proteolysis"/>
    <property type="evidence" value="ECO:0007669"/>
    <property type="project" value="UniProtKB-KW"/>
</dbReference>
<feature type="transmembrane region" description="Helical" evidence="14">
    <location>
        <begin position="233"/>
        <end position="255"/>
    </location>
</feature>
<dbReference type="Proteomes" id="UP000195913">
    <property type="component" value="Unassembled WGS sequence"/>
</dbReference>
<keyword evidence="13 14" id="KW-0472">Membrane</keyword>
<dbReference type="EMBL" id="FUHW01000052">
    <property type="protein sequence ID" value="SJM72435.1"/>
    <property type="molecule type" value="Genomic_DNA"/>
</dbReference>
<dbReference type="AlphaFoldDB" id="A0A1R4GWH9"/>
<feature type="binding site" evidence="16">
    <location>
        <position position="90"/>
    </location>
    <ligand>
        <name>Zn(2+)</name>
        <dbReference type="ChEBI" id="CHEBI:29105"/>
        <note>catalytic</note>
    </ligand>
</feature>
<evidence type="ECO:0000256" key="2">
    <source>
        <dbReference type="ARBA" id="ARBA00007931"/>
    </source>
</evidence>
<keyword evidence="4 14" id="KW-0645">Protease</keyword>
<evidence type="ECO:0000256" key="15">
    <source>
        <dbReference type="PIRSR" id="PIRSR006404-1"/>
    </source>
</evidence>
<feature type="transmembrane region" description="Helical" evidence="14">
    <location>
        <begin position="66"/>
        <end position="85"/>
    </location>
</feature>
<dbReference type="CDD" id="cd06164">
    <property type="entry name" value="S2P-M50_SpoIVFB_CBS"/>
    <property type="match status" value="1"/>
</dbReference>
<feature type="transmembrane region" description="Helical" evidence="14">
    <location>
        <begin position="207"/>
        <end position="227"/>
    </location>
</feature>
<evidence type="ECO:0000256" key="7">
    <source>
        <dbReference type="ARBA" id="ARBA00022737"/>
    </source>
</evidence>
<accession>A0A1R4GWH9</accession>
<keyword evidence="5 14" id="KW-0812">Transmembrane</keyword>
<evidence type="ECO:0000313" key="19">
    <source>
        <dbReference type="EMBL" id="SJM72435.1"/>
    </source>
</evidence>
<feature type="domain" description="Peptidase M50" evidence="18">
    <location>
        <begin position="159"/>
        <end position="203"/>
    </location>
</feature>
<evidence type="ECO:0000256" key="8">
    <source>
        <dbReference type="ARBA" id="ARBA00022801"/>
    </source>
</evidence>
<dbReference type="InterPro" id="IPR016483">
    <property type="entry name" value="UCP006404_Pept_M50_CBS"/>
</dbReference>
<feature type="transmembrane region" description="Helical" evidence="14">
    <location>
        <begin position="153"/>
        <end position="176"/>
    </location>
</feature>
<reference evidence="19 20" key="1">
    <citation type="submission" date="2017-02" db="EMBL/GenBank/DDBJ databases">
        <authorList>
            <person name="Peterson S.W."/>
        </authorList>
    </citation>
    <scope>NUCLEOTIDE SEQUENCE [LARGE SCALE GENOMIC DNA]</scope>
    <source>
        <strain evidence="19 20">B Ar 00.02</strain>
    </source>
</reference>
<dbReference type="PIRSF" id="PIRSF006404">
    <property type="entry name" value="UCP006404_Pept_M50_CBS"/>
    <property type="match status" value="1"/>
</dbReference>
<feature type="compositionally biased region" description="Polar residues" evidence="17">
    <location>
        <begin position="1"/>
        <end position="11"/>
    </location>
</feature>
<comment type="similarity">
    <text evidence="2 14">Belongs to the peptidase M50B family.</text>
</comment>
<comment type="cofactor">
    <cofactor evidence="14 16">
        <name>Zn(2+)</name>
        <dbReference type="ChEBI" id="CHEBI:29105"/>
    </cofactor>
    <text evidence="14 16">Binds 1 zinc ion per subunit.</text>
</comment>
<evidence type="ECO:0000256" key="4">
    <source>
        <dbReference type="ARBA" id="ARBA00022670"/>
    </source>
</evidence>
<feature type="domain" description="Peptidase M50" evidence="18">
    <location>
        <begin position="76"/>
        <end position="150"/>
    </location>
</feature>
<keyword evidence="7" id="KW-0677">Repeat</keyword>
<keyword evidence="3 14" id="KW-1003">Cell membrane</keyword>
<keyword evidence="10 14" id="KW-1133">Transmembrane helix</keyword>
<evidence type="ECO:0000256" key="13">
    <source>
        <dbReference type="ARBA" id="ARBA00023136"/>
    </source>
</evidence>
<evidence type="ECO:0000256" key="1">
    <source>
        <dbReference type="ARBA" id="ARBA00004651"/>
    </source>
</evidence>
<evidence type="ECO:0000256" key="9">
    <source>
        <dbReference type="ARBA" id="ARBA00022833"/>
    </source>
</evidence>
<dbReference type="GO" id="GO:0046872">
    <property type="term" value="F:metal ion binding"/>
    <property type="evidence" value="ECO:0007669"/>
    <property type="project" value="UniProtKB-UniRule"/>
</dbReference>
<sequence length="392" mass="40648">MSGPAQPTGQHNAPVPGEEKTRRPGIPLGRIGGIPVYLAWSWFLIAAFILLVFTPDVMRILPGIGWGAYAVSFGYAVLLAVSILIHELAHALCATAFGWPNAHIVLTLWGGHTQFGSFHATPGKSLLVALAGPAANFLLAGLGYLAIVNLEPVGVTGLLLTILVWANLLVAIFNILPGLPLDGGRLVESAVWAGTGSQEKGTVAAGWAGRIIVIGLGIYFVVLPLFNREPINLQVTIIAVLLCGFLWVGATGAINDAKMRLRLPRIGAGELMEPATALPSTAVVADIDRRLAHYPGHLLLCSSAGRPEAVVDRASVASVPGALRATTGAGTVARALAPGAVVAVSRSGRDLVTYLASLDGSEYAVVDDSGRIVGLLLQRTVVSAITGKKAGS</sequence>
<feature type="binding site" evidence="16">
    <location>
        <position position="86"/>
    </location>
    <ligand>
        <name>Zn(2+)</name>
        <dbReference type="ChEBI" id="CHEBI:29105"/>
        <note>catalytic</note>
    </ligand>
</feature>
<feature type="region of interest" description="Disordered" evidence="17">
    <location>
        <begin position="1"/>
        <end position="21"/>
    </location>
</feature>
<keyword evidence="6 14" id="KW-0479">Metal-binding</keyword>
<dbReference type="PANTHER" id="PTHR39188:SF3">
    <property type="entry name" value="STAGE IV SPORULATION PROTEIN FB"/>
    <property type="match status" value="1"/>
</dbReference>
<evidence type="ECO:0000256" key="11">
    <source>
        <dbReference type="ARBA" id="ARBA00023049"/>
    </source>
</evidence>
<evidence type="ECO:0000256" key="17">
    <source>
        <dbReference type="SAM" id="MobiDB-lite"/>
    </source>
</evidence>
<evidence type="ECO:0000256" key="12">
    <source>
        <dbReference type="ARBA" id="ARBA00023122"/>
    </source>
</evidence>
<proteinExistence type="inferred from homology"/>
<evidence type="ECO:0000256" key="14">
    <source>
        <dbReference type="PIRNR" id="PIRNR006404"/>
    </source>
</evidence>